<feature type="transmembrane region" description="Helical" evidence="2">
    <location>
        <begin position="53"/>
        <end position="73"/>
    </location>
</feature>
<keyword evidence="2" id="KW-0812">Transmembrane</keyword>
<proteinExistence type="predicted"/>
<dbReference type="InterPro" id="IPR013862">
    <property type="entry name" value="Kei1"/>
</dbReference>
<feature type="region of interest" description="Disordered" evidence="1">
    <location>
        <begin position="206"/>
        <end position="243"/>
    </location>
</feature>
<reference evidence="4" key="2">
    <citation type="submission" date="2015-01" db="EMBL/GenBank/DDBJ databases">
        <title>Evolutionary Origins and Diversification of the Mycorrhizal Mutualists.</title>
        <authorList>
            <consortium name="DOE Joint Genome Institute"/>
            <consortium name="Mycorrhizal Genomics Consortium"/>
            <person name="Kohler A."/>
            <person name="Kuo A."/>
            <person name="Nagy L.G."/>
            <person name="Floudas D."/>
            <person name="Copeland A."/>
            <person name="Barry K.W."/>
            <person name="Cichocki N."/>
            <person name="Veneault-Fourrey C."/>
            <person name="LaButti K."/>
            <person name="Lindquist E.A."/>
            <person name="Lipzen A."/>
            <person name="Lundell T."/>
            <person name="Morin E."/>
            <person name="Murat C."/>
            <person name="Riley R."/>
            <person name="Ohm R."/>
            <person name="Sun H."/>
            <person name="Tunlid A."/>
            <person name="Henrissat B."/>
            <person name="Grigoriev I.V."/>
            <person name="Hibbett D.S."/>
            <person name="Martin F."/>
        </authorList>
    </citation>
    <scope>NUCLEOTIDE SEQUENCE [LARGE SCALE GENOMIC DNA]</scope>
    <source>
        <strain evidence="4">Foug A</strain>
    </source>
</reference>
<sequence>ILRPEWRLWPINNFLGLLDLKTGVTITLLFALFNKVAGIYGLISVLTGAGGSFAQLSLYLYSLLGLIAVAWGLNAVKEEDPLHTLYFAYLFFLDHVLSTIWTLFFAVAWWIYTPHDGRRQANSPAQEAIREGAGVNHTLTDAQLAAAADILWHEEKGTAAMVIVLSWAAKIYFALLLYSYATHLRKGTYNSIRRFRLYASSPSGYDPAYAEDDDDNEDFYMPSLRTHHPNSTSSNIPDFVSAP</sequence>
<name>A0A0C3CX59_9AGAM</name>
<protein>
    <recommendedName>
        <fullName evidence="5">DUF1753-domain-containing protein</fullName>
    </recommendedName>
</protein>
<dbReference type="STRING" id="1036808.A0A0C3CX59"/>
<feature type="compositionally biased region" description="Acidic residues" evidence="1">
    <location>
        <begin position="209"/>
        <end position="218"/>
    </location>
</feature>
<feature type="non-terminal residue" evidence="3">
    <location>
        <position position="243"/>
    </location>
</feature>
<dbReference type="GO" id="GO:0006673">
    <property type="term" value="P:inositol phosphoceramide metabolic process"/>
    <property type="evidence" value="ECO:0007669"/>
    <property type="project" value="InterPro"/>
</dbReference>
<dbReference type="Pfam" id="PF08552">
    <property type="entry name" value="Kei1"/>
    <property type="match status" value="1"/>
</dbReference>
<keyword evidence="2" id="KW-1133">Transmembrane helix</keyword>
<feature type="transmembrane region" description="Helical" evidence="2">
    <location>
        <begin position="85"/>
        <end position="112"/>
    </location>
</feature>
<dbReference type="GO" id="GO:0070916">
    <property type="term" value="C:inositol phosphoceramide synthase complex"/>
    <property type="evidence" value="ECO:0007669"/>
    <property type="project" value="TreeGrafter"/>
</dbReference>
<dbReference type="InParanoid" id="A0A0C3CX59"/>
<dbReference type="PANTHER" id="PTHR28077:SF1">
    <property type="entry name" value="INOSITOL PHOSPHORYLCERAMIDE SYNTHASE REGULATORY SUBUNIT KEI1"/>
    <property type="match status" value="1"/>
</dbReference>
<feature type="non-terminal residue" evidence="3">
    <location>
        <position position="1"/>
    </location>
</feature>
<dbReference type="GO" id="GO:0000139">
    <property type="term" value="C:Golgi membrane"/>
    <property type="evidence" value="ECO:0007669"/>
    <property type="project" value="TreeGrafter"/>
</dbReference>
<dbReference type="OrthoDB" id="3338076at2759"/>
<dbReference type="AlphaFoldDB" id="A0A0C3CX59"/>
<feature type="transmembrane region" description="Helical" evidence="2">
    <location>
        <begin position="159"/>
        <end position="181"/>
    </location>
</feature>
<dbReference type="HOGENOM" id="CLU_063116_0_0_1"/>
<evidence type="ECO:0000256" key="1">
    <source>
        <dbReference type="SAM" id="MobiDB-lite"/>
    </source>
</evidence>
<dbReference type="EMBL" id="KN822189">
    <property type="protein sequence ID" value="KIM53120.1"/>
    <property type="molecule type" value="Genomic_DNA"/>
</dbReference>
<accession>A0A0C3CX59</accession>
<evidence type="ECO:0000256" key="2">
    <source>
        <dbReference type="SAM" id="Phobius"/>
    </source>
</evidence>
<organism evidence="3 4">
    <name type="scientific">Scleroderma citrinum Foug A</name>
    <dbReference type="NCBI Taxonomy" id="1036808"/>
    <lineage>
        <taxon>Eukaryota</taxon>
        <taxon>Fungi</taxon>
        <taxon>Dikarya</taxon>
        <taxon>Basidiomycota</taxon>
        <taxon>Agaricomycotina</taxon>
        <taxon>Agaricomycetes</taxon>
        <taxon>Agaricomycetidae</taxon>
        <taxon>Boletales</taxon>
        <taxon>Sclerodermatineae</taxon>
        <taxon>Sclerodermataceae</taxon>
        <taxon>Scleroderma</taxon>
    </lineage>
</organism>
<keyword evidence="2" id="KW-0472">Membrane</keyword>
<gene>
    <name evidence="3" type="ORF">SCLCIDRAFT_71740</name>
</gene>
<dbReference type="GO" id="GO:0070917">
    <property type="term" value="F:inositol phosphoceramide synthase regulator activity"/>
    <property type="evidence" value="ECO:0007669"/>
    <property type="project" value="InterPro"/>
</dbReference>
<reference evidence="3 4" key="1">
    <citation type="submission" date="2014-04" db="EMBL/GenBank/DDBJ databases">
        <authorList>
            <consortium name="DOE Joint Genome Institute"/>
            <person name="Kuo A."/>
            <person name="Kohler A."/>
            <person name="Nagy L.G."/>
            <person name="Floudas D."/>
            <person name="Copeland A."/>
            <person name="Barry K.W."/>
            <person name="Cichocki N."/>
            <person name="Veneault-Fourrey C."/>
            <person name="LaButti K."/>
            <person name="Lindquist E.A."/>
            <person name="Lipzen A."/>
            <person name="Lundell T."/>
            <person name="Morin E."/>
            <person name="Murat C."/>
            <person name="Sun H."/>
            <person name="Tunlid A."/>
            <person name="Henrissat B."/>
            <person name="Grigoriev I.V."/>
            <person name="Hibbett D.S."/>
            <person name="Martin F."/>
            <person name="Nordberg H.P."/>
            <person name="Cantor M.N."/>
            <person name="Hua S.X."/>
        </authorList>
    </citation>
    <scope>NUCLEOTIDE SEQUENCE [LARGE SCALE GENOMIC DNA]</scope>
    <source>
        <strain evidence="3 4">Foug A</strain>
    </source>
</reference>
<dbReference type="Proteomes" id="UP000053989">
    <property type="component" value="Unassembled WGS sequence"/>
</dbReference>
<keyword evidence="4" id="KW-1185">Reference proteome</keyword>
<evidence type="ECO:0008006" key="5">
    <source>
        <dbReference type="Google" id="ProtNLM"/>
    </source>
</evidence>
<dbReference type="FunCoup" id="A0A0C3CX59">
    <property type="interactions" value="29"/>
</dbReference>
<evidence type="ECO:0000313" key="4">
    <source>
        <dbReference type="Proteomes" id="UP000053989"/>
    </source>
</evidence>
<evidence type="ECO:0000313" key="3">
    <source>
        <dbReference type="EMBL" id="KIM53120.1"/>
    </source>
</evidence>
<dbReference type="PANTHER" id="PTHR28077">
    <property type="entry name" value="INOSITOL PHOSPHORYLCERAMIDE SYNTHASE REGULATORY SUBUNIT KEI1"/>
    <property type="match status" value="1"/>
</dbReference>